<feature type="domain" description="PAC" evidence="8">
    <location>
        <begin position="304"/>
        <end position="356"/>
    </location>
</feature>
<comment type="caution">
    <text evidence="9">The sequence shown here is derived from an EMBL/GenBank/DDBJ whole genome shotgun (WGS) entry which is preliminary data.</text>
</comment>
<dbReference type="PANTHER" id="PTHR43065:SF50">
    <property type="entry name" value="HISTIDINE KINASE"/>
    <property type="match status" value="1"/>
</dbReference>
<protein>
    <recommendedName>
        <fullName evidence="2">histidine kinase</fullName>
        <ecNumber evidence="2">2.7.13.3</ecNumber>
    </recommendedName>
</protein>
<sequence>MSPARKRNLVIYIVGGVLMITLPLFAVWMGSIVSGSEGTVISDELQFFRNALLVASAVAAVLLLVLYWHFQQLLSEYLQEKRKVEEKLETYSARLTSYIESPEYVSIFSLDRDMCYTGFNSLHQKEMRLYFHAHAEEGAYIVDLLPQEVRERTVRNFKRALNGEHFSVTSLYNHRYYTQIFNPVYDDHDNVVGLTSNVFDVTDRIQAEQELENYKDQLEELVRQRTAQLEEQSEFFQKIIDNLPNLIFVRDAQSKYVLVNQAMADSFGLKIEEFIGRTIAETHQNAEDAEKFAAEDVEILANNKTVEEESLHKYPDGSEKWLFLSKRRMQIGAEKYLLGVHNDITNLKQTEFKLLEANHELQQTLNRLRATQMRLIESEKMASLGQLTAGLAHEINNPINYVAGNIGPIRRDLGELKEFLISLNNNHHEQSPAVETQNFELLFDELDSLLEGVNEGADRVKTLMNDLNTFSLPEGAKKVYCDVNDSLKSTINLVRHHLKDRIRLELDFGELPDILCNPQQLSQVFLNILNNAIQAITHEGVITVKTKRKDGHVVIELSDTGHGISKEHINKIFDPFFTTKEVGEGTGLGLSISYRIIEEHKGKIEVYSAPGKGARFRIFLPLGSDS</sequence>
<name>A0ABW7NAG0_9BACT</name>
<feature type="domain" description="PAS" evidence="7">
    <location>
        <begin position="232"/>
        <end position="304"/>
    </location>
</feature>
<dbReference type="SMART" id="SM00387">
    <property type="entry name" value="HATPase_c"/>
    <property type="match status" value="1"/>
</dbReference>
<dbReference type="SUPFAM" id="SSF55874">
    <property type="entry name" value="ATPase domain of HSP90 chaperone/DNA topoisomerase II/histidine kinase"/>
    <property type="match status" value="1"/>
</dbReference>
<dbReference type="EC" id="2.7.13.3" evidence="2"/>
<dbReference type="CDD" id="cd00082">
    <property type="entry name" value="HisKA"/>
    <property type="match status" value="1"/>
</dbReference>
<dbReference type="CDD" id="cd00130">
    <property type="entry name" value="PAS"/>
    <property type="match status" value="1"/>
</dbReference>
<dbReference type="SUPFAM" id="SSF55785">
    <property type="entry name" value="PYP-like sensor domain (PAS domain)"/>
    <property type="match status" value="2"/>
</dbReference>
<evidence type="ECO:0000256" key="4">
    <source>
        <dbReference type="SAM" id="Coils"/>
    </source>
</evidence>
<organism evidence="9 10">
    <name type="scientific">Marinoscillum luteum</name>
    <dbReference type="NCBI Taxonomy" id="861051"/>
    <lineage>
        <taxon>Bacteria</taxon>
        <taxon>Pseudomonadati</taxon>
        <taxon>Bacteroidota</taxon>
        <taxon>Cytophagia</taxon>
        <taxon>Cytophagales</taxon>
        <taxon>Reichenbachiellaceae</taxon>
        <taxon>Marinoscillum</taxon>
    </lineage>
</organism>
<feature type="coiled-coil region" evidence="4">
    <location>
        <begin position="347"/>
        <end position="374"/>
    </location>
</feature>
<dbReference type="SUPFAM" id="SSF47384">
    <property type="entry name" value="Homodimeric domain of signal transducing histidine kinase"/>
    <property type="match status" value="1"/>
</dbReference>
<dbReference type="InterPro" id="IPR000014">
    <property type="entry name" value="PAS"/>
</dbReference>
<proteinExistence type="predicted"/>
<evidence type="ECO:0000313" key="10">
    <source>
        <dbReference type="Proteomes" id="UP001610063"/>
    </source>
</evidence>
<comment type="catalytic activity">
    <reaction evidence="1">
        <text>ATP + protein L-histidine = ADP + protein N-phospho-L-histidine.</text>
        <dbReference type="EC" id="2.7.13.3"/>
    </reaction>
</comment>
<evidence type="ECO:0000256" key="3">
    <source>
        <dbReference type="ARBA" id="ARBA00022553"/>
    </source>
</evidence>
<feature type="domain" description="PAC" evidence="8">
    <location>
        <begin position="147"/>
        <end position="213"/>
    </location>
</feature>
<reference evidence="9 10" key="1">
    <citation type="journal article" date="2013" name="Int. J. Syst. Evol. Microbiol.">
        <title>Marinoscillum luteum sp. nov., isolated from marine sediment.</title>
        <authorList>
            <person name="Cha I.T."/>
            <person name="Park S.J."/>
            <person name="Kim S.J."/>
            <person name="Kim J.G."/>
            <person name="Jung M.Y."/>
            <person name="Shin K.S."/>
            <person name="Kwon K.K."/>
            <person name="Yang S.H."/>
            <person name="Seo Y.S."/>
            <person name="Rhee S.K."/>
        </authorList>
    </citation>
    <scope>NUCLEOTIDE SEQUENCE [LARGE SCALE GENOMIC DNA]</scope>
    <source>
        <strain evidence="9 10">KCTC 23939</strain>
    </source>
</reference>
<gene>
    <name evidence="9" type="ORF">ACHKAR_12865</name>
</gene>
<evidence type="ECO:0000259" key="8">
    <source>
        <dbReference type="PROSITE" id="PS50113"/>
    </source>
</evidence>
<dbReference type="InterPro" id="IPR003661">
    <property type="entry name" value="HisK_dim/P_dom"/>
</dbReference>
<dbReference type="PROSITE" id="PS50109">
    <property type="entry name" value="HIS_KIN"/>
    <property type="match status" value="1"/>
</dbReference>
<keyword evidence="9" id="KW-0067">ATP-binding</keyword>
<dbReference type="NCBIfam" id="TIGR00229">
    <property type="entry name" value="sensory_box"/>
    <property type="match status" value="1"/>
</dbReference>
<dbReference type="InterPro" id="IPR013656">
    <property type="entry name" value="PAS_4"/>
</dbReference>
<evidence type="ECO:0000256" key="2">
    <source>
        <dbReference type="ARBA" id="ARBA00012438"/>
    </source>
</evidence>
<dbReference type="Pfam" id="PF02518">
    <property type="entry name" value="HATPase_c"/>
    <property type="match status" value="1"/>
</dbReference>
<keyword evidence="10" id="KW-1185">Reference proteome</keyword>
<dbReference type="InterPro" id="IPR003594">
    <property type="entry name" value="HATPase_dom"/>
</dbReference>
<feature type="coiled-coil region" evidence="4">
    <location>
        <begin position="204"/>
        <end position="231"/>
    </location>
</feature>
<dbReference type="EMBL" id="JBIPKE010000017">
    <property type="protein sequence ID" value="MFH6984336.1"/>
    <property type="molecule type" value="Genomic_DNA"/>
</dbReference>
<evidence type="ECO:0000256" key="1">
    <source>
        <dbReference type="ARBA" id="ARBA00000085"/>
    </source>
</evidence>
<accession>A0ABW7NAG0</accession>
<keyword evidence="5" id="KW-0812">Transmembrane</keyword>
<dbReference type="Gene3D" id="3.30.450.20">
    <property type="entry name" value="PAS domain"/>
    <property type="match status" value="2"/>
</dbReference>
<dbReference type="PROSITE" id="PS50112">
    <property type="entry name" value="PAS"/>
    <property type="match status" value="1"/>
</dbReference>
<keyword evidence="3" id="KW-0597">Phosphoprotein</keyword>
<dbReference type="Gene3D" id="1.10.287.130">
    <property type="match status" value="1"/>
</dbReference>
<dbReference type="InterPro" id="IPR036097">
    <property type="entry name" value="HisK_dim/P_sf"/>
</dbReference>
<dbReference type="RefSeq" id="WP_395417689.1">
    <property type="nucleotide sequence ID" value="NZ_JBIPKE010000017.1"/>
</dbReference>
<dbReference type="Pfam" id="PF08448">
    <property type="entry name" value="PAS_4"/>
    <property type="match status" value="1"/>
</dbReference>
<evidence type="ECO:0000259" key="6">
    <source>
        <dbReference type="PROSITE" id="PS50109"/>
    </source>
</evidence>
<dbReference type="Proteomes" id="UP001610063">
    <property type="component" value="Unassembled WGS sequence"/>
</dbReference>
<dbReference type="Gene3D" id="3.30.565.10">
    <property type="entry name" value="Histidine kinase-like ATPase, C-terminal domain"/>
    <property type="match status" value="1"/>
</dbReference>
<dbReference type="InterPro" id="IPR035965">
    <property type="entry name" value="PAS-like_dom_sf"/>
</dbReference>
<dbReference type="PANTHER" id="PTHR43065">
    <property type="entry name" value="SENSOR HISTIDINE KINASE"/>
    <property type="match status" value="1"/>
</dbReference>
<dbReference type="PROSITE" id="PS50113">
    <property type="entry name" value="PAC"/>
    <property type="match status" value="2"/>
</dbReference>
<dbReference type="InterPro" id="IPR004358">
    <property type="entry name" value="Sig_transdc_His_kin-like_C"/>
</dbReference>
<dbReference type="InterPro" id="IPR036890">
    <property type="entry name" value="HATPase_C_sf"/>
</dbReference>
<dbReference type="GO" id="GO:0005524">
    <property type="term" value="F:ATP binding"/>
    <property type="evidence" value="ECO:0007669"/>
    <property type="project" value="UniProtKB-KW"/>
</dbReference>
<feature type="domain" description="Histidine kinase" evidence="6">
    <location>
        <begin position="390"/>
        <end position="624"/>
    </location>
</feature>
<keyword evidence="5" id="KW-1133">Transmembrane helix</keyword>
<keyword evidence="5" id="KW-0472">Membrane</keyword>
<dbReference type="PRINTS" id="PR00344">
    <property type="entry name" value="BCTRLSENSOR"/>
</dbReference>
<keyword evidence="9" id="KW-0547">Nucleotide-binding</keyword>
<feature type="transmembrane region" description="Helical" evidence="5">
    <location>
        <begin position="51"/>
        <end position="70"/>
    </location>
</feature>
<evidence type="ECO:0000313" key="9">
    <source>
        <dbReference type="EMBL" id="MFH6984336.1"/>
    </source>
</evidence>
<feature type="transmembrane region" description="Helical" evidence="5">
    <location>
        <begin position="9"/>
        <end position="31"/>
    </location>
</feature>
<dbReference type="InterPro" id="IPR005467">
    <property type="entry name" value="His_kinase_dom"/>
</dbReference>
<dbReference type="SMART" id="SM00091">
    <property type="entry name" value="PAS"/>
    <property type="match status" value="1"/>
</dbReference>
<evidence type="ECO:0000259" key="7">
    <source>
        <dbReference type="PROSITE" id="PS50112"/>
    </source>
</evidence>
<evidence type="ECO:0000256" key="5">
    <source>
        <dbReference type="SAM" id="Phobius"/>
    </source>
</evidence>
<keyword evidence="4" id="KW-0175">Coiled coil</keyword>
<dbReference type="InterPro" id="IPR000700">
    <property type="entry name" value="PAS-assoc_C"/>
</dbReference>